<reference evidence="1" key="1">
    <citation type="submission" date="2022-10" db="EMBL/GenBank/DDBJ databases">
        <title>The WGS of Solirubrobacter ginsenosidimutans DSM 21036.</title>
        <authorList>
            <person name="Jiang Z."/>
        </authorList>
    </citation>
    <scope>NUCLEOTIDE SEQUENCE</scope>
    <source>
        <strain evidence="1">DSM 21036</strain>
    </source>
</reference>
<evidence type="ECO:0000313" key="2">
    <source>
        <dbReference type="Proteomes" id="UP001149140"/>
    </source>
</evidence>
<dbReference type="EMBL" id="JAPDOD010000002">
    <property type="protein sequence ID" value="MDA0159287.1"/>
    <property type="molecule type" value="Genomic_DNA"/>
</dbReference>
<name>A0A9X3RZT0_9ACTN</name>
<proteinExistence type="predicted"/>
<comment type="caution">
    <text evidence="1">The sequence shown here is derived from an EMBL/GenBank/DDBJ whole genome shotgun (WGS) entry which is preliminary data.</text>
</comment>
<dbReference type="AlphaFoldDB" id="A0A9X3RZT0"/>
<protein>
    <submittedName>
        <fullName evidence="1">Uncharacterized protein</fullName>
    </submittedName>
</protein>
<keyword evidence="2" id="KW-1185">Reference proteome</keyword>
<evidence type="ECO:0000313" key="1">
    <source>
        <dbReference type="EMBL" id="MDA0159287.1"/>
    </source>
</evidence>
<gene>
    <name evidence="1" type="ORF">OM076_03330</name>
</gene>
<accession>A0A9X3RZT0</accession>
<organism evidence="1 2">
    <name type="scientific">Solirubrobacter ginsenosidimutans</name>
    <dbReference type="NCBI Taxonomy" id="490573"/>
    <lineage>
        <taxon>Bacteria</taxon>
        <taxon>Bacillati</taxon>
        <taxon>Actinomycetota</taxon>
        <taxon>Thermoleophilia</taxon>
        <taxon>Solirubrobacterales</taxon>
        <taxon>Solirubrobacteraceae</taxon>
        <taxon>Solirubrobacter</taxon>
    </lineage>
</organism>
<sequence>MPEAELDEPVAGYAEIVAERTAAGEDLDAIAAELAAHAAAYDLPSAGGRGVPAPFRALAAALQRRKLVEDLGRHVVSITWLTLHAPPGGTVAAELEQARSSELGFTLSVGTGVGAGRKLAWTSTDTIEPAANCVQLTQDLEVHAQRFAVNRGGVEREEIQLDVVRGAGNGVANTRRCALCGVAAKEVDDFDFEWGDPFDLREFTGPLSREVAARLESNRSFELAVTVPVVNAKLGLTVKREASRQLTARCVFTGGRVYRAYWPREGDAGFPAWALG</sequence>
<dbReference type="RefSeq" id="WP_270037964.1">
    <property type="nucleotide sequence ID" value="NZ_JAPDOD010000002.1"/>
</dbReference>
<dbReference type="Proteomes" id="UP001149140">
    <property type="component" value="Unassembled WGS sequence"/>
</dbReference>